<organism evidence="4 5">
    <name type="scientific">Desulfovibrio piger</name>
    <dbReference type="NCBI Taxonomy" id="901"/>
    <lineage>
        <taxon>Bacteria</taxon>
        <taxon>Pseudomonadati</taxon>
        <taxon>Thermodesulfobacteriota</taxon>
        <taxon>Desulfovibrionia</taxon>
        <taxon>Desulfovibrionales</taxon>
        <taxon>Desulfovibrionaceae</taxon>
        <taxon>Desulfovibrio</taxon>
    </lineage>
</organism>
<accession>A0A1K1LG22</accession>
<dbReference type="CDD" id="cd04492">
    <property type="entry name" value="YhaM_OBF_like"/>
    <property type="match status" value="1"/>
</dbReference>
<feature type="compositionally biased region" description="Basic and acidic residues" evidence="2">
    <location>
        <begin position="327"/>
        <end position="336"/>
    </location>
</feature>
<dbReference type="SUPFAM" id="SSF109604">
    <property type="entry name" value="HD-domain/PDEase-like"/>
    <property type="match status" value="1"/>
</dbReference>
<dbReference type="InterPro" id="IPR050798">
    <property type="entry name" value="YhaM_exoribonuc/phosphodiest"/>
</dbReference>
<dbReference type="CDD" id="cd00077">
    <property type="entry name" value="HDc"/>
    <property type="match status" value="1"/>
</dbReference>
<feature type="domain" description="HD" evidence="3">
    <location>
        <begin position="173"/>
        <end position="292"/>
    </location>
</feature>
<dbReference type="PANTHER" id="PTHR37294">
    <property type="entry name" value="3'-5' EXORIBONUCLEASE YHAM"/>
    <property type="match status" value="1"/>
</dbReference>
<dbReference type="Proteomes" id="UP000186323">
    <property type="component" value="Chromosome I"/>
</dbReference>
<dbReference type="InterPro" id="IPR003607">
    <property type="entry name" value="HD/PDEase_dom"/>
</dbReference>
<dbReference type="Gene3D" id="1.10.3210.10">
    <property type="entry name" value="Hypothetical protein af1432"/>
    <property type="match status" value="1"/>
</dbReference>
<keyword evidence="5" id="KW-1185">Reference proteome</keyword>
<proteinExistence type="predicted"/>
<dbReference type="NCBIfam" id="TIGR00277">
    <property type="entry name" value="HDIG"/>
    <property type="match status" value="1"/>
</dbReference>
<dbReference type="PANTHER" id="PTHR37294:SF1">
    <property type="entry name" value="3'-5' EXORIBONUCLEASE YHAM"/>
    <property type="match status" value="1"/>
</dbReference>
<gene>
    <name evidence="4" type="ORF">DESPIGER_1836</name>
</gene>
<name>A0A1K1LG22_9BACT</name>
<dbReference type="EMBL" id="LT630450">
    <property type="protein sequence ID" value="SFV73665.1"/>
    <property type="molecule type" value="Genomic_DNA"/>
</dbReference>
<sequence length="352" mass="39118">MAAESGYMQKGIFVKDMTAPNEAEGIFVITLAAQGSSRNGPYWRLVLADASGSVEAKIWSPLSASFPVLRTGVFFYAHGRVSTFRDQLQFTVEEGRLLTPEEGAALDLADFMPASPYPLDAMMDELMALVREEFRHKPWRRLVDGVFKNEALREAFRTCPAAKGVHHAYAGGLLEHTLGVFKLCRRLADQYPELDRQTLLAGALFHDFGKIREFSGGIANDYTDEGRLLGHLEICVEMLAPYLEKSGLEPELQRHLKHLVLSHHGTLEFGAVRVPQTAEALALHYADNIDAKMAQCRGLFAQLGEGESWTPYQATLGRAMHRCARTPVEEKVEKKSRASRKNPGDDGMLSLL</sequence>
<keyword evidence="1" id="KW-0378">Hydrolase</keyword>
<feature type="region of interest" description="Disordered" evidence="2">
    <location>
        <begin position="326"/>
        <end position="352"/>
    </location>
</feature>
<evidence type="ECO:0000313" key="4">
    <source>
        <dbReference type="EMBL" id="SFV73665.1"/>
    </source>
</evidence>
<dbReference type="GO" id="GO:0031125">
    <property type="term" value="P:rRNA 3'-end processing"/>
    <property type="evidence" value="ECO:0007669"/>
    <property type="project" value="TreeGrafter"/>
</dbReference>
<reference evidence="5" key="1">
    <citation type="submission" date="2016-10" db="EMBL/GenBank/DDBJ databases">
        <authorList>
            <person name="Wegmann U."/>
        </authorList>
    </citation>
    <scope>NUCLEOTIDE SEQUENCE [LARGE SCALE GENOMIC DNA]</scope>
</reference>
<dbReference type="Pfam" id="PF01966">
    <property type="entry name" value="HD"/>
    <property type="match status" value="1"/>
</dbReference>
<protein>
    <submittedName>
        <fullName evidence="4">3'-&gt;5' exoribonuclease Bsu YhaM</fullName>
    </submittedName>
</protein>
<evidence type="ECO:0000259" key="3">
    <source>
        <dbReference type="PROSITE" id="PS51831"/>
    </source>
</evidence>
<dbReference type="KEGG" id="dpg:DESPIGER_1836"/>
<dbReference type="SMART" id="SM00471">
    <property type="entry name" value="HDc"/>
    <property type="match status" value="1"/>
</dbReference>
<evidence type="ECO:0000313" key="5">
    <source>
        <dbReference type="Proteomes" id="UP000186323"/>
    </source>
</evidence>
<evidence type="ECO:0000256" key="1">
    <source>
        <dbReference type="ARBA" id="ARBA00022801"/>
    </source>
</evidence>
<dbReference type="GO" id="GO:0016787">
    <property type="term" value="F:hydrolase activity"/>
    <property type="evidence" value="ECO:0007669"/>
    <property type="project" value="UniProtKB-KW"/>
</dbReference>
<dbReference type="InterPro" id="IPR006674">
    <property type="entry name" value="HD_domain"/>
</dbReference>
<dbReference type="InterPro" id="IPR006675">
    <property type="entry name" value="HDIG_dom"/>
</dbReference>
<dbReference type="PROSITE" id="PS51831">
    <property type="entry name" value="HD"/>
    <property type="match status" value="1"/>
</dbReference>
<evidence type="ECO:0000256" key="2">
    <source>
        <dbReference type="SAM" id="MobiDB-lite"/>
    </source>
</evidence>
<dbReference type="AlphaFoldDB" id="A0A1K1LG22"/>